<dbReference type="EMBL" id="SJPW01000008">
    <property type="protein sequence ID" value="TWU46299.1"/>
    <property type="molecule type" value="Genomic_DNA"/>
</dbReference>
<protein>
    <submittedName>
        <fullName evidence="1">Uncharacterized protein</fullName>
    </submittedName>
</protein>
<comment type="caution">
    <text evidence="1">The sequence shown here is derived from an EMBL/GenBank/DDBJ whole genome shotgun (WGS) entry which is preliminary data.</text>
</comment>
<evidence type="ECO:0000313" key="2">
    <source>
        <dbReference type="Proteomes" id="UP000318288"/>
    </source>
</evidence>
<keyword evidence="2" id="KW-1185">Reference proteome</keyword>
<evidence type="ECO:0000313" key="1">
    <source>
        <dbReference type="EMBL" id="TWU46299.1"/>
    </source>
</evidence>
<dbReference type="Proteomes" id="UP000318288">
    <property type="component" value="Unassembled WGS sequence"/>
</dbReference>
<reference evidence="1 2" key="1">
    <citation type="submission" date="2019-02" db="EMBL/GenBank/DDBJ databases">
        <title>Deep-cultivation of Planctomycetes and their phenomic and genomic characterization uncovers novel biology.</title>
        <authorList>
            <person name="Wiegand S."/>
            <person name="Jogler M."/>
            <person name="Boedeker C."/>
            <person name="Pinto D."/>
            <person name="Vollmers J."/>
            <person name="Rivas-Marin E."/>
            <person name="Kohn T."/>
            <person name="Peeters S.H."/>
            <person name="Heuer A."/>
            <person name="Rast P."/>
            <person name="Oberbeckmann S."/>
            <person name="Bunk B."/>
            <person name="Jeske O."/>
            <person name="Meyerdierks A."/>
            <person name="Storesund J.E."/>
            <person name="Kallscheuer N."/>
            <person name="Luecker S."/>
            <person name="Lage O.M."/>
            <person name="Pohl T."/>
            <person name="Merkel B.J."/>
            <person name="Hornburger P."/>
            <person name="Mueller R.-W."/>
            <person name="Bruemmer F."/>
            <person name="Labrenz M."/>
            <person name="Spormann A.M."/>
            <person name="Op Den Camp H."/>
            <person name="Overmann J."/>
            <person name="Amann R."/>
            <person name="Jetten M.S.M."/>
            <person name="Mascher T."/>
            <person name="Medema M.H."/>
            <person name="Devos D.P."/>
            <person name="Kaster A.-K."/>
            <person name="Ovreas L."/>
            <person name="Rohde M."/>
            <person name="Galperin M.Y."/>
            <person name="Jogler C."/>
        </authorList>
    </citation>
    <scope>NUCLEOTIDE SEQUENCE [LARGE SCALE GENOMIC DNA]</scope>
    <source>
        <strain evidence="1 2">Poly51</strain>
    </source>
</reference>
<sequence>MVFSTELVSTGYVAKRSCLAVDLAYRNSYSTVNSFNFAAISSMTLMGIDSM</sequence>
<dbReference type="AlphaFoldDB" id="A0A5C6EGE1"/>
<name>A0A5C6EGE1_9BACT</name>
<organism evidence="1 2">
    <name type="scientific">Rubripirellula tenax</name>
    <dbReference type="NCBI Taxonomy" id="2528015"/>
    <lineage>
        <taxon>Bacteria</taxon>
        <taxon>Pseudomonadati</taxon>
        <taxon>Planctomycetota</taxon>
        <taxon>Planctomycetia</taxon>
        <taxon>Pirellulales</taxon>
        <taxon>Pirellulaceae</taxon>
        <taxon>Rubripirellula</taxon>
    </lineage>
</organism>
<gene>
    <name evidence="1" type="ORF">Poly51_56950</name>
</gene>
<proteinExistence type="predicted"/>
<accession>A0A5C6EGE1</accession>